<gene>
    <name evidence="4" type="ORF">HRbin22_00845</name>
</gene>
<protein>
    <recommendedName>
        <fullName evidence="3">Cas10/Cmr2 second palm domain-containing protein</fullName>
    </recommendedName>
</protein>
<dbReference type="Proteomes" id="UP000236642">
    <property type="component" value="Unassembled WGS sequence"/>
</dbReference>
<dbReference type="GO" id="GO:0051607">
    <property type="term" value="P:defense response to virus"/>
    <property type="evidence" value="ECO:0007669"/>
    <property type="project" value="UniProtKB-KW"/>
</dbReference>
<dbReference type="Pfam" id="PF22335">
    <property type="entry name" value="Cas10-Cmr2_palm2"/>
    <property type="match status" value="1"/>
</dbReference>
<accession>A0A2H5Y589</accession>
<organism evidence="4 5">
    <name type="scientific">Candidatus Thermoflexus japonica</name>
    <dbReference type="NCBI Taxonomy" id="2035417"/>
    <lineage>
        <taxon>Bacteria</taxon>
        <taxon>Bacillati</taxon>
        <taxon>Chloroflexota</taxon>
        <taxon>Thermoflexia</taxon>
        <taxon>Thermoflexales</taxon>
        <taxon>Thermoflexaceae</taxon>
        <taxon>Thermoflexus</taxon>
    </lineage>
</organism>
<evidence type="ECO:0000313" key="5">
    <source>
        <dbReference type="Proteomes" id="UP000236642"/>
    </source>
</evidence>
<reference evidence="5" key="1">
    <citation type="submission" date="2017-09" db="EMBL/GenBank/DDBJ databases">
        <title>Metaegenomics of thermophilic ammonia-oxidizing enrichment culture.</title>
        <authorList>
            <person name="Kato S."/>
            <person name="Suzuki K."/>
        </authorList>
    </citation>
    <scope>NUCLEOTIDE SEQUENCE [LARGE SCALE GENOMIC DNA]</scope>
</reference>
<dbReference type="InterPro" id="IPR054767">
    <property type="entry name" value="Cas10-Cmr2_palm2"/>
</dbReference>
<evidence type="ECO:0000256" key="1">
    <source>
        <dbReference type="ARBA" id="ARBA00022741"/>
    </source>
</evidence>
<evidence type="ECO:0000256" key="2">
    <source>
        <dbReference type="ARBA" id="ARBA00023118"/>
    </source>
</evidence>
<feature type="domain" description="Cas10/Cmr2 second palm" evidence="3">
    <location>
        <begin position="229"/>
        <end position="368"/>
    </location>
</feature>
<dbReference type="Gene3D" id="3.30.70.270">
    <property type="match status" value="1"/>
</dbReference>
<sequence length="529" mass="59975">MSDYILMAGDVDAIRDYVFETSSLPQIRGGSELLQECEEEIREKYGDHVLYCGGGSFLLQVTKDQAERIRSDIEGLYLKKTLAATITIVYEQSLPPSGEPHAQGLWAQRIRNAAGNIPLDGNFSQRMLFVNARIREVKRQKTMIPFYEALPFGKRCERCGKRMASGREDIPDGKALCLVCEKRDQRGRRKGRDIRGKFNREFWDEHGKNWTSEQPEDLDHLVASARRGYLAFIYADGNDIGGLLQKARDPEHYRSISRALEEGTRQALFDALEAVCGPALDRESFWPFDIVNIGGDDVTVLAQAGYAWDLAVEFLERFEQEVSSRLPGGLGWKPTASCGILIADVKYPIRYMERLAVSLVKKAKKRAKENPGDPKSVVDFLWLPSPVASDRIDPLLDSYRPIEGIELSARPYTLDEARLLRELILQIARWPRTTRHRWAEALEKGPLQSLSFIQYDLARERSGVGKIETLDRLAAMLAGRGGKSIPGLPIWHRISKDQGHIWQTPLLDLLELAELHAMRPDVEEEEERT</sequence>
<comment type="caution">
    <text evidence="4">The sequence shown here is derived from an EMBL/GenBank/DDBJ whole genome shotgun (WGS) entry which is preliminary data.</text>
</comment>
<dbReference type="InterPro" id="IPR043128">
    <property type="entry name" value="Rev_trsase/Diguanyl_cyclase"/>
</dbReference>
<dbReference type="AlphaFoldDB" id="A0A2H5Y589"/>
<evidence type="ECO:0000313" key="4">
    <source>
        <dbReference type="EMBL" id="GBD08604.1"/>
    </source>
</evidence>
<name>A0A2H5Y589_9CHLR</name>
<keyword evidence="2" id="KW-0051">Antiviral defense</keyword>
<dbReference type="GO" id="GO:0000166">
    <property type="term" value="F:nucleotide binding"/>
    <property type="evidence" value="ECO:0007669"/>
    <property type="project" value="UniProtKB-KW"/>
</dbReference>
<evidence type="ECO:0000259" key="3">
    <source>
        <dbReference type="Pfam" id="PF22335"/>
    </source>
</evidence>
<keyword evidence="1" id="KW-0547">Nucleotide-binding</keyword>
<proteinExistence type="predicted"/>
<dbReference type="EMBL" id="BEHY01000013">
    <property type="protein sequence ID" value="GBD08604.1"/>
    <property type="molecule type" value="Genomic_DNA"/>
</dbReference>